<keyword evidence="2" id="KW-1185">Reference proteome</keyword>
<dbReference type="Gene3D" id="3.40.50.2300">
    <property type="match status" value="1"/>
</dbReference>
<protein>
    <recommendedName>
        <fullName evidence="3">Response regulatory domain-containing protein</fullName>
    </recommendedName>
</protein>
<dbReference type="Proteomes" id="UP000637423">
    <property type="component" value="Unassembled WGS sequence"/>
</dbReference>
<name>A0A916XAZ4_9BURK</name>
<reference evidence="1" key="2">
    <citation type="submission" date="2020-09" db="EMBL/GenBank/DDBJ databases">
        <authorList>
            <person name="Sun Q."/>
            <person name="Zhou Y."/>
        </authorList>
    </citation>
    <scope>NUCLEOTIDE SEQUENCE</scope>
    <source>
        <strain evidence="1">CGMCC 1.10998</strain>
    </source>
</reference>
<proteinExistence type="predicted"/>
<dbReference type="RefSeq" id="WP_188564287.1">
    <property type="nucleotide sequence ID" value="NZ_BMED01000001.1"/>
</dbReference>
<accession>A0A916XAZ4</accession>
<dbReference type="EMBL" id="BMED01000001">
    <property type="protein sequence ID" value="GGC60054.1"/>
    <property type="molecule type" value="Genomic_DNA"/>
</dbReference>
<evidence type="ECO:0008006" key="3">
    <source>
        <dbReference type="Google" id="ProtNLM"/>
    </source>
</evidence>
<gene>
    <name evidence="1" type="ORF">GCM10011396_03700</name>
</gene>
<dbReference type="AlphaFoldDB" id="A0A916XAZ4"/>
<dbReference type="SUPFAM" id="SSF52172">
    <property type="entry name" value="CheY-like"/>
    <property type="match status" value="1"/>
</dbReference>
<dbReference type="InterPro" id="IPR011006">
    <property type="entry name" value="CheY-like_superfamily"/>
</dbReference>
<evidence type="ECO:0000313" key="2">
    <source>
        <dbReference type="Proteomes" id="UP000637423"/>
    </source>
</evidence>
<sequence>MANPAANRRMLLVEPETLLRQTVALTARAIGVGNIHEAGNMVLAEQMLKEQAFHGAVISIDTEKTDAANLGLLDQVRNGATASNKAIPIAAMVERCDSNLLQALSQREVTRIILKPFRARLLLDVFTEFAIVSK</sequence>
<organism evidence="1 2">
    <name type="scientific">Undibacterium terreum</name>
    <dbReference type="NCBI Taxonomy" id="1224302"/>
    <lineage>
        <taxon>Bacteria</taxon>
        <taxon>Pseudomonadati</taxon>
        <taxon>Pseudomonadota</taxon>
        <taxon>Betaproteobacteria</taxon>
        <taxon>Burkholderiales</taxon>
        <taxon>Oxalobacteraceae</taxon>
        <taxon>Undibacterium</taxon>
    </lineage>
</organism>
<comment type="caution">
    <text evidence="1">The sequence shown here is derived from an EMBL/GenBank/DDBJ whole genome shotgun (WGS) entry which is preliminary data.</text>
</comment>
<reference evidence="1" key="1">
    <citation type="journal article" date="2014" name="Int. J. Syst. Evol. Microbiol.">
        <title>Complete genome sequence of Corynebacterium casei LMG S-19264T (=DSM 44701T), isolated from a smear-ripened cheese.</title>
        <authorList>
            <consortium name="US DOE Joint Genome Institute (JGI-PGF)"/>
            <person name="Walter F."/>
            <person name="Albersmeier A."/>
            <person name="Kalinowski J."/>
            <person name="Ruckert C."/>
        </authorList>
    </citation>
    <scope>NUCLEOTIDE SEQUENCE</scope>
    <source>
        <strain evidence="1">CGMCC 1.10998</strain>
    </source>
</reference>
<evidence type="ECO:0000313" key="1">
    <source>
        <dbReference type="EMBL" id="GGC60054.1"/>
    </source>
</evidence>